<dbReference type="OrthoDB" id="164665at2"/>
<name>A0A1L3GEN2_SYNAC</name>
<organism evidence="1 2">
    <name type="scientific">Syntrophotalea acetylenica</name>
    <name type="common">Pelobacter acetylenicus</name>
    <dbReference type="NCBI Taxonomy" id="29542"/>
    <lineage>
        <taxon>Bacteria</taxon>
        <taxon>Pseudomonadati</taxon>
        <taxon>Thermodesulfobacteriota</taxon>
        <taxon>Desulfuromonadia</taxon>
        <taxon>Desulfuromonadales</taxon>
        <taxon>Syntrophotaleaceae</taxon>
        <taxon>Syntrophotalea</taxon>
    </lineage>
</organism>
<evidence type="ECO:0008006" key="3">
    <source>
        <dbReference type="Google" id="ProtNLM"/>
    </source>
</evidence>
<accession>A0A1L3GEN2</accession>
<dbReference type="EMBL" id="CP015518">
    <property type="protein sequence ID" value="APG24424.1"/>
    <property type="molecule type" value="Genomic_DNA"/>
</dbReference>
<sequence length="403" mass="46006">MDYAGYAQFCRLIGYKVMETPSGIWIGPSCGFFNRMPLYETTPPSRKEMDSLFKRHPIVGLNYAAPPAATANPSHNYFIRDRNYGLDSLDKKGRWSVKKGLEHCRVRPMDFDELQRLGMPLNQESLARQGRSDPMFTNDAQWRRLCQAGEQVEEVEAWGAFVGEELGAYLILIRLGPVVSLLYSSSRNSLLNCHPCPALFFSVVQTMMQRTGVEAVYNGPEWYGSGAGLDRFKQRLGFVAEPIAFIPRLRPLASRILHRREIRRAIATIGPCVLSCECRNRIEEVLDRACCPVQPGLPAFEAGETIRVRSREEIEKTLSPERERHGCLFMDEMGSYCGTVQRIFKPVLRYLDENDYKVRQCQGIYLLKDVRCQGSQLPEGCDCCCLFFWREEWLEKISAIPAN</sequence>
<protein>
    <recommendedName>
        <fullName evidence="3">BioF2-like acetyltransferase domain-containing protein</fullName>
    </recommendedName>
</protein>
<dbReference type="InterPro" id="IPR016181">
    <property type="entry name" value="Acyl_CoA_acyltransferase"/>
</dbReference>
<gene>
    <name evidence="1" type="ORF">A7E75_04795</name>
</gene>
<dbReference type="Proteomes" id="UP000182264">
    <property type="component" value="Chromosome"/>
</dbReference>
<dbReference type="SUPFAM" id="SSF55729">
    <property type="entry name" value="Acyl-CoA N-acyltransferases (Nat)"/>
    <property type="match status" value="1"/>
</dbReference>
<keyword evidence="2" id="KW-1185">Reference proteome</keyword>
<proteinExistence type="predicted"/>
<evidence type="ECO:0000313" key="2">
    <source>
        <dbReference type="Proteomes" id="UP000182264"/>
    </source>
</evidence>
<evidence type="ECO:0000313" key="1">
    <source>
        <dbReference type="EMBL" id="APG24424.1"/>
    </source>
</evidence>
<dbReference type="RefSeq" id="WP_072286264.1">
    <property type="nucleotide sequence ID" value="NZ_CP015455.1"/>
</dbReference>
<dbReference type="KEGG" id="pace:A6070_13440"/>
<reference evidence="1 2" key="1">
    <citation type="journal article" date="2017" name="Genome Announc.">
        <title>Complete Genome Sequences of Two Acetylene-Fermenting Pelobacter acetylenicus Strains.</title>
        <authorList>
            <person name="Sutton J.M."/>
            <person name="Baesman S.M."/>
            <person name="Fierst J.L."/>
            <person name="Poret-Peterson A.T."/>
            <person name="Oremland R.S."/>
            <person name="Dunlap D.S."/>
            <person name="Akob D.M."/>
        </authorList>
    </citation>
    <scope>NUCLEOTIDE SEQUENCE [LARGE SCALE GENOMIC DNA]</scope>
    <source>
        <strain evidence="1 2">DSM 3247</strain>
    </source>
</reference>
<dbReference type="AlphaFoldDB" id="A0A1L3GEN2"/>